<keyword evidence="2" id="KW-1185">Reference proteome</keyword>
<protein>
    <submittedName>
        <fullName evidence="1">Uncharacterized protein</fullName>
    </submittedName>
</protein>
<sequence>MAKAVLITGATGKQGGSTINALLKANADFDIIALTRNAQSASAQKLQVKSSKIKLITGDLDDLEDVFQKAKQATKLPIWGVFSVQVAIGDGASVQSEERQGKALIDASIKHGVKHFVYSSIDRGVNTEADATSVPHFASKYRVEQHLFEVAEGKLDWTILRPVAFYENLVPGFLGKVFATSWDMNIDKDKPLQLIATSDIGFFAAEAFTKPEEYKGQKISLAGDELTYDQFKSIFQDKTGQTLPTTFRFVASGIHMLVKDLGLMFKWFGAVGYAADIKAARAKNPALKDFETWLVEEILRCLTIKALRTIMPFQALSNWTIKTPGDNAWHPQIGQCPTRYTKNLPAILQRTDIEATLVDAAPYIASVGALRHASQAFDFGFTVSANVFKNARTLNALHGSTILFIPLILSLQAAGIEYRNLIPRWSTDREQYRDEEEVRQHVDVGAYLGALTWAGRMIMRVGVRYWAPIDVVLGGAGADVLHREVGGLIGS</sequence>
<proteinExistence type="predicted"/>
<comment type="caution">
    <text evidence="1">The sequence shown here is derived from an EMBL/GenBank/DDBJ whole genome shotgun (WGS) entry which is preliminary data.</text>
</comment>
<name>A0ACC2I2E4_9PLEO</name>
<dbReference type="EMBL" id="JAPHNI010000607">
    <property type="protein sequence ID" value="KAJ8109497.1"/>
    <property type="molecule type" value="Genomic_DNA"/>
</dbReference>
<organism evidence="1 2">
    <name type="scientific">Boeremia exigua</name>
    <dbReference type="NCBI Taxonomy" id="749465"/>
    <lineage>
        <taxon>Eukaryota</taxon>
        <taxon>Fungi</taxon>
        <taxon>Dikarya</taxon>
        <taxon>Ascomycota</taxon>
        <taxon>Pezizomycotina</taxon>
        <taxon>Dothideomycetes</taxon>
        <taxon>Pleosporomycetidae</taxon>
        <taxon>Pleosporales</taxon>
        <taxon>Pleosporineae</taxon>
        <taxon>Didymellaceae</taxon>
        <taxon>Boeremia</taxon>
    </lineage>
</organism>
<gene>
    <name evidence="1" type="ORF">OPT61_g7418</name>
</gene>
<reference evidence="1" key="1">
    <citation type="submission" date="2022-11" db="EMBL/GenBank/DDBJ databases">
        <title>Genome Sequence of Boeremia exigua.</title>
        <authorList>
            <person name="Buettner E."/>
        </authorList>
    </citation>
    <scope>NUCLEOTIDE SEQUENCE</scope>
    <source>
        <strain evidence="1">CU02</strain>
    </source>
</reference>
<evidence type="ECO:0000313" key="1">
    <source>
        <dbReference type="EMBL" id="KAJ8109497.1"/>
    </source>
</evidence>
<accession>A0ACC2I2E4</accession>
<evidence type="ECO:0000313" key="2">
    <source>
        <dbReference type="Proteomes" id="UP001153331"/>
    </source>
</evidence>
<dbReference type="Proteomes" id="UP001153331">
    <property type="component" value="Unassembled WGS sequence"/>
</dbReference>